<feature type="transmembrane region" description="Helical" evidence="1">
    <location>
        <begin position="116"/>
        <end position="132"/>
    </location>
</feature>
<keyword evidence="1" id="KW-0812">Transmembrane</keyword>
<feature type="transmembrane region" description="Helical" evidence="1">
    <location>
        <begin position="63"/>
        <end position="82"/>
    </location>
</feature>
<dbReference type="RefSeq" id="WP_045750773.1">
    <property type="nucleotide sequence ID" value="NZ_LN794158.1"/>
</dbReference>
<gene>
    <name evidence="2" type="ORF">BN1209_0467</name>
</gene>
<dbReference type="KEGG" id="mbac:BN1209_0467"/>
<dbReference type="Proteomes" id="UP000056322">
    <property type="component" value="Chromosome 1"/>
</dbReference>
<evidence type="ECO:0000313" key="2">
    <source>
        <dbReference type="EMBL" id="CEN55515.1"/>
    </source>
</evidence>
<feature type="transmembrane region" description="Helical" evidence="1">
    <location>
        <begin position="88"/>
        <end position="109"/>
    </location>
</feature>
<protein>
    <recommendedName>
        <fullName evidence="4">YGGT family protein</fullName>
    </recommendedName>
</protein>
<dbReference type="OrthoDB" id="9806665at2"/>
<proteinExistence type="predicted"/>
<sequence>MLVTAFQFLLNTLLGLLSLAFLLRFYLQATNAPFRNPLSQMVVAVTDFAVIPMRRAIPSLFRLDTSTFLLAFLTQLLLQFLLQWVNGFPFSLAGNSVYLVIIGLSVLHVANLSMDLFLYAIVAQALLSWVNPHTPIAPALEALTRPIMQPIRRMIPSPNGLDLSPLIAIMTAQLMQILVFAPLEISLMKLF</sequence>
<evidence type="ECO:0000313" key="3">
    <source>
        <dbReference type="Proteomes" id="UP000056322"/>
    </source>
</evidence>
<keyword evidence="1" id="KW-1133">Transmembrane helix</keyword>
<name>A0A0B7IYD4_9PROT</name>
<dbReference type="GO" id="GO:0016020">
    <property type="term" value="C:membrane"/>
    <property type="evidence" value="ECO:0007669"/>
    <property type="project" value="InterPro"/>
</dbReference>
<dbReference type="STRING" id="1581680.BN1209_0467"/>
<keyword evidence="1" id="KW-0472">Membrane</keyword>
<keyword evidence="3" id="KW-1185">Reference proteome</keyword>
<dbReference type="HOGENOM" id="CLU_089905_0_1_4"/>
<evidence type="ECO:0000256" key="1">
    <source>
        <dbReference type="SAM" id="Phobius"/>
    </source>
</evidence>
<organism evidence="2 3">
    <name type="scientific">Candidatus Methylopumilus turicensis</name>
    <dbReference type="NCBI Taxonomy" id="1581680"/>
    <lineage>
        <taxon>Bacteria</taxon>
        <taxon>Pseudomonadati</taxon>
        <taxon>Pseudomonadota</taxon>
        <taxon>Betaproteobacteria</taxon>
        <taxon>Nitrosomonadales</taxon>
        <taxon>Methylophilaceae</taxon>
        <taxon>Candidatus Methylopumilus</taxon>
    </lineage>
</organism>
<feature type="transmembrane region" description="Helical" evidence="1">
    <location>
        <begin position="6"/>
        <end position="27"/>
    </location>
</feature>
<feature type="transmembrane region" description="Helical" evidence="1">
    <location>
        <begin position="163"/>
        <end position="183"/>
    </location>
</feature>
<reference evidence="3" key="1">
    <citation type="submission" date="2014-12" db="EMBL/GenBank/DDBJ databases">
        <authorList>
            <person name="Salcher M.M."/>
        </authorList>
    </citation>
    <scope>NUCLEOTIDE SEQUENCE [LARGE SCALE GENOMIC DNA]</scope>
    <source>
        <strain evidence="3">MMS-10A-171</strain>
    </source>
</reference>
<evidence type="ECO:0008006" key="4">
    <source>
        <dbReference type="Google" id="ProtNLM"/>
    </source>
</evidence>
<accession>A0A0B7IYD4</accession>
<dbReference type="EMBL" id="LN794158">
    <property type="protein sequence ID" value="CEN55515.1"/>
    <property type="molecule type" value="Genomic_DNA"/>
</dbReference>
<dbReference type="Pfam" id="PF02325">
    <property type="entry name" value="CCB3_YggT"/>
    <property type="match status" value="2"/>
</dbReference>
<dbReference type="InterPro" id="IPR003425">
    <property type="entry name" value="CCB3/YggT"/>
</dbReference>
<dbReference type="AlphaFoldDB" id="A0A0B7IYD4"/>